<name>Q235S1_TETTS</name>
<keyword evidence="1" id="KW-0732">Signal</keyword>
<dbReference type="GeneID" id="7845236"/>
<dbReference type="AlphaFoldDB" id="Q235S1"/>
<organism evidence="2 3">
    <name type="scientific">Tetrahymena thermophila (strain SB210)</name>
    <dbReference type="NCBI Taxonomy" id="312017"/>
    <lineage>
        <taxon>Eukaryota</taxon>
        <taxon>Sar</taxon>
        <taxon>Alveolata</taxon>
        <taxon>Ciliophora</taxon>
        <taxon>Intramacronucleata</taxon>
        <taxon>Oligohymenophorea</taxon>
        <taxon>Hymenostomatida</taxon>
        <taxon>Tetrahymenina</taxon>
        <taxon>Tetrahymenidae</taxon>
        <taxon>Tetrahymena</taxon>
    </lineage>
</organism>
<dbReference type="RefSeq" id="XP_001012530.1">
    <property type="nucleotide sequence ID" value="XM_001012530.1"/>
</dbReference>
<dbReference type="EMBL" id="GG662756">
    <property type="protein sequence ID" value="EAR92285.1"/>
    <property type="molecule type" value="Genomic_DNA"/>
</dbReference>
<feature type="signal peptide" evidence="1">
    <location>
        <begin position="1"/>
        <end position="18"/>
    </location>
</feature>
<dbReference type="InterPro" id="IPR009670">
    <property type="entry name" value="SerH"/>
</dbReference>
<gene>
    <name evidence="2" type="ORF">TTHERM_01137160</name>
</gene>
<sequence>MTILKLLLALLLVSQIFAAGADVSCQGPQCSSDCTAAPTTPTGLSWQQGSVGFSCAINSCPANTSSGLVGASDNFCRSCPGTPNGQVQAVFANTAKTACVASSLNCDRSVQWTNADCLICNGTGNIYARVDKSGCQSTAPPGADVSCSTATCSSCTAAPSAPGTLTWQTGSVSGKCAINGCPASTSSGLTGASDLFCQSCPGIPIGKVQAVFANNALTGCVASTATCGTGRGNNTWTDADCIACYGSTASYAKSDKSGCQATTPSSSSTNSMIILSSVLFLISFLF</sequence>
<dbReference type="Proteomes" id="UP000009168">
    <property type="component" value="Unassembled WGS sequence"/>
</dbReference>
<protein>
    <submittedName>
        <fullName evidence="2">Cell surface immobilization antigen</fullName>
    </submittedName>
</protein>
<dbReference type="HOGENOM" id="CLU_974821_0_0_1"/>
<evidence type="ECO:0000313" key="3">
    <source>
        <dbReference type="Proteomes" id="UP000009168"/>
    </source>
</evidence>
<dbReference type="InParanoid" id="Q235S1"/>
<evidence type="ECO:0000313" key="2">
    <source>
        <dbReference type="EMBL" id="EAR92285.1"/>
    </source>
</evidence>
<accession>Q235S1</accession>
<reference evidence="3" key="1">
    <citation type="journal article" date="2006" name="PLoS Biol.">
        <title>Macronuclear genome sequence of the ciliate Tetrahymena thermophila, a model eukaryote.</title>
        <authorList>
            <person name="Eisen J.A."/>
            <person name="Coyne R.S."/>
            <person name="Wu M."/>
            <person name="Wu D."/>
            <person name="Thiagarajan M."/>
            <person name="Wortman J.R."/>
            <person name="Badger J.H."/>
            <person name="Ren Q."/>
            <person name="Amedeo P."/>
            <person name="Jones K.M."/>
            <person name="Tallon L.J."/>
            <person name="Delcher A.L."/>
            <person name="Salzberg S.L."/>
            <person name="Silva J.C."/>
            <person name="Haas B.J."/>
            <person name="Majoros W.H."/>
            <person name="Farzad M."/>
            <person name="Carlton J.M."/>
            <person name="Smith R.K. Jr."/>
            <person name="Garg J."/>
            <person name="Pearlman R.E."/>
            <person name="Karrer K.M."/>
            <person name="Sun L."/>
            <person name="Manning G."/>
            <person name="Elde N.C."/>
            <person name="Turkewitz A.P."/>
            <person name="Asai D.J."/>
            <person name="Wilkes D.E."/>
            <person name="Wang Y."/>
            <person name="Cai H."/>
            <person name="Collins K."/>
            <person name="Stewart B.A."/>
            <person name="Lee S.R."/>
            <person name="Wilamowska K."/>
            <person name="Weinberg Z."/>
            <person name="Ruzzo W.L."/>
            <person name="Wloga D."/>
            <person name="Gaertig J."/>
            <person name="Frankel J."/>
            <person name="Tsao C.-C."/>
            <person name="Gorovsky M.A."/>
            <person name="Keeling P.J."/>
            <person name="Waller R.F."/>
            <person name="Patron N.J."/>
            <person name="Cherry J.M."/>
            <person name="Stover N.A."/>
            <person name="Krieger C.J."/>
            <person name="del Toro C."/>
            <person name="Ryder H.F."/>
            <person name="Williamson S.C."/>
            <person name="Barbeau R.A."/>
            <person name="Hamilton E.P."/>
            <person name="Orias E."/>
        </authorList>
    </citation>
    <scope>NUCLEOTIDE SEQUENCE [LARGE SCALE GENOMIC DNA]</scope>
    <source>
        <strain evidence="3">SB210</strain>
    </source>
</reference>
<feature type="chain" id="PRO_5004201478" evidence="1">
    <location>
        <begin position="19"/>
        <end position="286"/>
    </location>
</feature>
<dbReference type="Pfam" id="PF06873">
    <property type="entry name" value="SerH"/>
    <property type="match status" value="3"/>
</dbReference>
<dbReference type="KEGG" id="tet:TTHERM_01137160"/>
<keyword evidence="3" id="KW-1185">Reference proteome</keyword>
<proteinExistence type="predicted"/>
<evidence type="ECO:0000256" key="1">
    <source>
        <dbReference type="SAM" id="SignalP"/>
    </source>
</evidence>